<evidence type="ECO:0000313" key="3">
    <source>
        <dbReference type="Proteomes" id="UP000231912"/>
    </source>
</evidence>
<organism evidence="2 3">
    <name type="scientific">Leptospira wolffii</name>
    <dbReference type="NCBI Taxonomy" id="409998"/>
    <lineage>
        <taxon>Bacteria</taxon>
        <taxon>Pseudomonadati</taxon>
        <taxon>Spirochaetota</taxon>
        <taxon>Spirochaetia</taxon>
        <taxon>Leptospirales</taxon>
        <taxon>Leptospiraceae</taxon>
        <taxon>Leptospira</taxon>
    </lineage>
</organism>
<accession>A0A2M9ZEN3</accession>
<protein>
    <recommendedName>
        <fullName evidence="4">Lipoprotein</fullName>
    </recommendedName>
</protein>
<feature type="signal peptide" evidence="1">
    <location>
        <begin position="1"/>
        <end position="19"/>
    </location>
</feature>
<gene>
    <name evidence="2" type="ORF">CH371_01850</name>
</gene>
<dbReference type="EMBL" id="NPDT01000001">
    <property type="protein sequence ID" value="PJZ66866.1"/>
    <property type="molecule type" value="Genomic_DNA"/>
</dbReference>
<dbReference type="Proteomes" id="UP000231912">
    <property type="component" value="Unassembled WGS sequence"/>
</dbReference>
<name>A0A2M9ZEN3_9LEPT</name>
<comment type="caution">
    <text evidence="2">The sequence shown here is derived from an EMBL/GenBank/DDBJ whole genome shotgun (WGS) entry which is preliminary data.</text>
</comment>
<evidence type="ECO:0000313" key="2">
    <source>
        <dbReference type="EMBL" id="PJZ66866.1"/>
    </source>
</evidence>
<feature type="chain" id="PRO_5014734975" description="Lipoprotein" evidence="1">
    <location>
        <begin position="20"/>
        <end position="240"/>
    </location>
</feature>
<keyword evidence="1" id="KW-0732">Signal</keyword>
<dbReference type="AlphaFoldDB" id="A0A2M9ZEN3"/>
<dbReference type="RefSeq" id="WP_100757455.1">
    <property type="nucleotide sequence ID" value="NZ_NPDT01000001.1"/>
</dbReference>
<reference evidence="2 3" key="1">
    <citation type="submission" date="2017-07" db="EMBL/GenBank/DDBJ databases">
        <title>Leptospira spp. isolated from tropical soils.</title>
        <authorList>
            <person name="Thibeaux R."/>
            <person name="Iraola G."/>
            <person name="Ferres I."/>
            <person name="Bierque E."/>
            <person name="Girault D."/>
            <person name="Soupe-Gilbert M.-E."/>
            <person name="Picardeau M."/>
            <person name="Goarant C."/>
        </authorList>
    </citation>
    <scope>NUCLEOTIDE SEQUENCE [LARGE SCALE GENOMIC DNA]</scope>
    <source>
        <strain evidence="2 3">FH2-C-A2</strain>
    </source>
</reference>
<sequence length="240" mass="27310">MKLLSLCLFGLLFIRCSSSLPTSFRNNTESKELYSSCMRFLEEGNESITEDSLLQELREAAASGRSYILNSGELVYDTLNRRGRHLQLNPQGRIEYFRILPVRMESGDAVNFLCAEHIRWQWEKNFQKAALLTKGEPKNELGLELQRENVKEYGRFSRALGGKPQIIKNFLFFSLDPYITGKLGLPISPCKLSEELKESLKIAVEGLSDRDAVLSWTASIRSISTYELGFTLAGYCNKME</sequence>
<evidence type="ECO:0008006" key="4">
    <source>
        <dbReference type="Google" id="ProtNLM"/>
    </source>
</evidence>
<proteinExistence type="predicted"/>
<evidence type="ECO:0000256" key="1">
    <source>
        <dbReference type="SAM" id="SignalP"/>
    </source>
</evidence>